<dbReference type="GO" id="GO:0002229">
    <property type="term" value="P:defense response to oomycetes"/>
    <property type="evidence" value="ECO:0007669"/>
    <property type="project" value="UniProtKB-ARBA"/>
</dbReference>
<evidence type="ECO:0000256" key="15">
    <source>
        <dbReference type="ARBA" id="ARBA00023180"/>
    </source>
</evidence>
<dbReference type="InterPro" id="IPR000719">
    <property type="entry name" value="Prot_kinase_dom"/>
</dbReference>
<keyword evidence="15" id="KW-0325">Glycoprotein</keyword>
<dbReference type="Pfam" id="PF00069">
    <property type="entry name" value="Pkinase"/>
    <property type="match status" value="1"/>
</dbReference>
<dbReference type="GO" id="GO:0005886">
    <property type="term" value="C:plasma membrane"/>
    <property type="evidence" value="ECO:0007669"/>
    <property type="project" value="UniProtKB-SubCell"/>
</dbReference>
<dbReference type="Gene3D" id="3.30.200.20">
    <property type="entry name" value="Phosphorylase Kinase, domain 1"/>
    <property type="match status" value="1"/>
</dbReference>
<dbReference type="PROSITE" id="PS00307">
    <property type="entry name" value="LECTIN_LEGUME_BETA"/>
    <property type="match status" value="2"/>
</dbReference>
<dbReference type="CDD" id="cd06899">
    <property type="entry name" value="lectin_legume_LecRK_Arcelin_ConA"/>
    <property type="match status" value="1"/>
</dbReference>
<dbReference type="PANTHER" id="PTHR27007">
    <property type="match status" value="1"/>
</dbReference>
<keyword evidence="11" id="KW-0067">ATP-binding</keyword>
<evidence type="ECO:0000256" key="10">
    <source>
        <dbReference type="ARBA" id="ARBA00022741"/>
    </source>
</evidence>
<dbReference type="Gene3D" id="2.60.120.200">
    <property type="match status" value="2"/>
</dbReference>
<keyword evidence="8" id="KW-0732">Signal</keyword>
<dbReference type="SUPFAM" id="SSF56112">
    <property type="entry name" value="Protein kinase-like (PK-like)"/>
    <property type="match status" value="1"/>
</dbReference>
<proteinExistence type="inferred from homology"/>
<dbReference type="PROSITE" id="PS50011">
    <property type="entry name" value="PROTEIN_KINASE_DOM"/>
    <property type="match status" value="1"/>
</dbReference>
<keyword evidence="6" id="KW-0418">Kinase</keyword>
<sequence>MAAVVTSLHHHLLSISICLCYSLSLLVSAPLGLATALSFSFNFSGSGSGDLCDTELRCERDTRMGSGAIELTKNEIKANFFSVGRASYARPVPLWDNTTGEVASFSSNFTFRIRLKNETDDRLRLCNLSFTPNDGVADGMSFFLAQYPSRLPPNSHGGNLALFNDSNNLNATGNDRVVAVEFDTFRGTWDHSDNHVGIDVNSINSRAYTNVTKRLVSEDAVMTAEISYDNRTGILVARLQMDGDEPLYKVNTSVDMKKDLPQKVAVGFAAATGMCTELHQVLSWSFSSTLDDATVATSPQQGRLVPVLVPSTVVAFLVLLCVIAVVVHRRRVWERVDDSDDEAREQAEFERGVGPRSLSDHDRPVAIKMLSAESSSQGRKEFESEVKIISRLRHRNLVHLLGWSDSRKGLLLIYELVPEGRLDRHIYSTSRLLTWSERYKIILGLGSALRYLHTEWDQCVLHGDIKPSNILLDSSCSTKLADFGLARLVEHGVGPRTTKVVMGTAGYIDPEFIRTRRPSTEADIYSFGIVLLEVVSGRRPDIEMEQSGDKFIPLLRWIWDLYEKEAIVEAVDEKLKGGNWQQLDNNGGSHYPSRLPPNGHGGYLALFNDINNLNATGDSCIVSVEFDTFVSPWDHSDNHVVINVNSINSKAYTNLTKRMVSDEAVLTAEISYDNRIGILVARLQMNGDEPLYNLNTSGT</sequence>
<dbReference type="Pfam" id="PF00139">
    <property type="entry name" value="Lectin_legB"/>
    <property type="match status" value="2"/>
</dbReference>
<dbReference type="PROSITE" id="PS00108">
    <property type="entry name" value="PROTEIN_KINASE_ST"/>
    <property type="match status" value="1"/>
</dbReference>
<keyword evidence="6" id="KW-0723">Serine/threonine-protein kinase</keyword>
<dbReference type="InterPro" id="IPR001220">
    <property type="entry name" value="Legume_lectin_dom"/>
</dbReference>
<keyword evidence="9" id="KW-0430">Lectin</keyword>
<evidence type="ECO:0000256" key="3">
    <source>
        <dbReference type="ARBA" id="ARBA00010217"/>
    </source>
</evidence>
<dbReference type="Gene3D" id="1.10.510.10">
    <property type="entry name" value="Transferase(Phosphotransferase) domain 1"/>
    <property type="match status" value="1"/>
</dbReference>
<comment type="similarity">
    <text evidence="3">In the C-terminal section; belongs to the protein kinase superfamily. Ser/Thr protein kinase family.</text>
</comment>
<dbReference type="AlphaFoldDB" id="N1QYQ3"/>
<dbReference type="InterPro" id="IPR019825">
    <property type="entry name" value="Lectin_legB_Mn/Ca_BS"/>
</dbReference>
<keyword evidence="6" id="KW-0808">Transferase</keyword>
<dbReference type="EC" id="2.7.11.1" evidence="4"/>
<evidence type="ECO:0000256" key="12">
    <source>
        <dbReference type="ARBA" id="ARBA00022989"/>
    </source>
</evidence>
<evidence type="ECO:0000256" key="9">
    <source>
        <dbReference type="ARBA" id="ARBA00022734"/>
    </source>
</evidence>
<evidence type="ECO:0000256" key="14">
    <source>
        <dbReference type="ARBA" id="ARBA00023170"/>
    </source>
</evidence>
<dbReference type="SUPFAM" id="SSF49899">
    <property type="entry name" value="Concanavalin A-like lectins/glucanases"/>
    <property type="match status" value="2"/>
</dbReference>
<reference evidence="17" key="1">
    <citation type="submission" date="2015-06" db="UniProtKB">
        <authorList>
            <consortium name="EnsemblPlants"/>
        </authorList>
    </citation>
    <scope>IDENTIFICATION</scope>
</reference>
<dbReference type="FunFam" id="1.10.510.10:FF:000240">
    <property type="entry name" value="Lectin-domain containing receptor kinase A4.3"/>
    <property type="match status" value="1"/>
</dbReference>
<feature type="domain" description="Protein kinase" evidence="16">
    <location>
        <begin position="343"/>
        <end position="670"/>
    </location>
</feature>
<evidence type="ECO:0000259" key="16">
    <source>
        <dbReference type="PROSITE" id="PS50011"/>
    </source>
</evidence>
<keyword evidence="13" id="KW-0472">Membrane</keyword>
<dbReference type="InterPro" id="IPR011009">
    <property type="entry name" value="Kinase-like_dom_sf"/>
</dbReference>
<dbReference type="GO" id="GO:0030246">
    <property type="term" value="F:carbohydrate binding"/>
    <property type="evidence" value="ECO:0007669"/>
    <property type="project" value="UniProtKB-KW"/>
</dbReference>
<evidence type="ECO:0000256" key="7">
    <source>
        <dbReference type="ARBA" id="ARBA00022692"/>
    </source>
</evidence>
<keyword evidence="12" id="KW-1133">Transmembrane helix</keyword>
<keyword evidence="7" id="KW-0812">Transmembrane</keyword>
<keyword evidence="10" id="KW-0547">Nucleotide-binding</keyword>
<evidence type="ECO:0000256" key="8">
    <source>
        <dbReference type="ARBA" id="ARBA00022729"/>
    </source>
</evidence>
<keyword evidence="5" id="KW-1003">Cell membrane</keyword>
<organism evidence="17">
    <name type="scientific">Aegilops tauschii</name>
    <name type="common">Tausch's goatgrass</name>
    <name type="synonym">Aegilops squarrosa</name>
    <dbReference type="NCBI Taxonomy" id="37682"/>
    <lineage>
        <taxon>Eukaryota</taxon>
        <taxon>Viridiplantae</taxon>
        <taxon>Streptophyta</taxon>
        <taxon>Embryophyta</taxon>
        <taxon>Tracheophyta</taxon>
        <taxon>Spermatophyta</taxon>
        <taxon>Magnoliopsida</taxon>
        <taxon>Liliopsida</taxon>
        <taxon>Poales</taxon>
        <taxon>Poaceae</taxon>
        <taxon>BOP clade</taxon>
        <taxon>Pooideae</taxon>
        <taxon>Triticodae</taxon>
        <taxon>Triticeae</taxon>
        <taxon>Triticinae</taxon>
        <taxon>Aegilops</taxon>
    </lineage>
</organism>
<evidence type="ECO:0000256" key="2">
    <source>
        <dbReference type="ARBA" id="ARBA00008536"/>
    </source>
</evidence>
<evidence type="ECO:0000256" key="1">
    <source>
        <dbReference type="ARBA" id="ARBA00004251"/>
    </source>
</evidence>
<evidence type="ECO:0000256" key="4">
    <source>
        <dbReference type="ARBA" id="ARBA00012513"/>
    </source>
</evidence>
<evidence type="ECO:0000256" key="13">
    <source>
        <dbReference type="ARBA" id="ARBA00023136"/>
    </source>
</evidence>
<evidence type="ECO:0000256" key="11">
    <source>
        <dbReference type="ARBA" id="ARBA00022840"/>
    </source>
</evidence>
<dbReference type="SMART" id="SM00220">
    <property type="entry name" value="S_TKc"/>
    <property type="match status" value="1"/>
</dbReference>
<name>N1QYQ3_AEGTA</name>
<comment type="subcellular location">
    <subcellularLocation>
        <location evidence="1">Cell membrane</location>
        <topology evidence="1">Single-pass type I membrane protein</topology>
    </subcellularLocation>
</comment>
<keyword evidence="14" id="KW-0675">Receptor</keyword>
<dbReference type="InterPro" id="IPR013320">
    <property type="entry name" value="ConA-like_dom_sf"/>
</dbReference>
<dbReference type="InterPro" id="IPR008271">
    <property type="entry name" value="Ser/Thr_kinase_AS"/>
</dbReference>
<dbReference type="GO" id="GO:0004674">
    <property type="term" value="F:protein serine/threonine kinase activity"/>
    <property type="evidence" value="ECO:0007669"/>
    <property type="project" value="UniProtKB-KW"/>
</dbReference>
<evidence type="ECO:0000313" key="17">
    <source>
        <dbReference type="EnsemblPlants" id="EMT17336"/>
    </source>
</evidence>
<evidence type="ECO:0000256" key="6">
    <source>
        <dbReference type="ARBA" id="ARBA00022527"/>
    </source>
</evidence>
<dbReference type="GO" id="GO:0005524">
    <property type="term" value="F:ATP binding"/>
    <property type="evidence" value="ECO:0007669"/>
    <property type="project" value="UniProtKB-KW"/>
</dbReference>
<dbReference type="InterPro" id="IPR050528">
    <property type="entry name" value="L-type_Lectin-RKs"/>
</dbReference>
<comment type="similarity">
    <text evidence="2">In the N-terminal section; belongs to the leguminous lectin family.</text>
</comment>
<protein>
    <recommendedName>
        <fullName evidence="4">non-specific serine/threonine protein kinase</fullName>
        <ecNumber evidence="4">2.7.11.1</ecNumber>
    </recommendedName>
</protein>
<evidence type="ECO:0000256" key="5">
    <source>
        <dbReference type="ARBA" id="ARBA00022475"/>
    </source>
</evidence>
<accession>N1QYQ3</accession>
<dbReference type="EnsemblPlants" id="EMT17336">
    <property type="protein sequence ID" value="EMT17336"/>
    <property type="gene ID" value="F775_23138"/>
</dbReference>